<reference evidence="1 2" key="1">
    <citation type="submission" date="2024-02" db="EMBL/GenBank/DDBJ databases">
        <title>Discinaceae phylogenomics.</title>
        <authorList>
            <person name="Dirks A.C."/>
            <person name="James T.Y."/>
        </authorList>
    </citation>
    <scope>NUCLEOTIDE SEQUENCE [LARGE SCALE GENOMIC DNA]</scope>
    <source>
        <strain evidence="1 2">ACD0624</strain>
    </source>
</reference>
<evidence type="ECO:0000313" key="2">
    <source>
        <dbReference type="Proteomes" id="UP001447188"/>
    </source>
</evidence>
<protein>
    <submittedName>
        <fullName evidence="1">Uncharacterized protein</fullName>
    </submittedName>
</protein>
<comment type="caution">
    <text evidence="1">The sequence shown here is derived from an EMBL/GenBank/DDBJ whole genome shotgun (WGS) entry which is preliminary data.</text>
</comment>
<accession>A0ABR3GFC3</accession>
<keyword evidence="2" id="KW-1185">Reference proteome</keyword>
<sequence length="211" mass="23852">MTPYSRAFLIKSLGITREQWKLFQDTLLEYFEKDPDFHALSGSRFCAKLNEIGLPDGLDVGDESIHGHAYFMYHAALYAQIAYTETSERAEVAAIDRDLTGVLDQSVEIMDGIKRELDLCRDLGKVIIPSALTLAELKLIIIQAFRPGRNYEMTKQSIEISKIRLSLVLSAVNGITPTDLIPVIQRVINQCEAPAIRNMRNFLNDYLESLE</sequence>
<proteinExistence type="predicted"/>
<evidence type="ECO:0000313" key="1">
    <source>
        <dbReference type="EMBL" id="KAL0634563.1"/>
    </source>
</evidence>
<organism evidence="1 2">
    <name type="scientific">Discina gigas</name>
    <dbReference type="NCBI Taxonomy" id="1032678"/>
    <lineage>
        <taxon>Eukaryota</taxon>
        <taxon>Fungi</taxon>
        <taxon>Dikarya</taxon>
        <taxon>Ascomycota</taxon>
        <taxon>Pezizomycotina</taxon>
        <taxon>Pezizomycetes</taxon>
        <taxon>Pezizales</taxon>
        <taxon>Discinaceae</taxon>
        <taxon>Discina</taxon>
    </lineage>
</organism>
<gene>
    <name evidence="1" type="ORF">Q9L58_006522</name>
</gene>
<dbReference type="Proteomes" id="UP001447188">
    <property type="component" value="Unassembled WGS sequence"/>
</dbReference>
<dbReference type="EMBL" id="JBBBZM010000091">
    <property type="protein sequence ID" value="KAL0634563.1"/>
    <property type="molecule type" value="Genomic_DNA"/>
</dbReference>
<name>A0ABR3GFC3_9PEZI</name>